<protein>
    <submittedName>
        <fullName evidence="1">Uncharacterized protein</fullName>
    </submittedName>
</protein>
<keyword evidence="2" id="KW-1185">Reference proteome</keyword>
<gene>
    <name evidence="1" type="ORF">WA026_010549</name>
</gene>
<dbReference type="EMBL" id="JARQZJ010000125">
    <property type="protein sequence ID" value="KAK9890466.1"/>
    <property type="molecule type" value="Genomic_DNA"/>
</dbReference>
<sequence>MVLFILLPERDISEVFRSFNVKICQRYETITCEWQRRFYNFMFEMNERFFDRSEMNLKIESDGLGVDRLCSEVFVLGWSSLNYWMNSTDIETKPTFIIKNIIMIVYLL</sequence>
<reference evidence="1 2" key="1">
    <citation type="submission" date="2023-03" db="EMBL/GenBank/DDBJ databases">
        <title>Genome insight into feeding habits of ladybird beetles.</title>
        <authorList>
            <person name="Li H.-S."/>
            <person name="Huang Y.-H."/>
            <person name="Pang H."/>
        </authorList>
    </citation>
    <scope>NUCLEOTIDE SEQUENCE [LARGE SCALE GENOMIC DNA]</scope>
    <source>
        <strain evidence="1">SYSU_2023b</strain>
        <tissue evidence="1">Whole body</tissue>
    </source>
</reference>
<comment type="caution">
    <text evidence="1">The sequence shown here is derived from an EMBL/GenBank/DDBJ whole genome shotgun (WGS) entry which is preliminary data.</text>
</comment>
<accession>A0AAW1VBU5</accession>
<name>A0AAW1VBU5_9CUCU</name>
<dbReference type="Proteomes" id="UP001431783">
    <property type="component" value="Unassembled WGS sequence"/>
</dbReference>
<evidence type="ECO:0000313" key="1">
    <source>
        <dbReference type="EMBL" id="KAK9890466.1"/>
    </source>
</evidence>
<proteinExistence type="predicted"/>
<organism evidence="1 2">
    <name type="scientific">Henosepilachna vigintioctopunctata</name>
    <dbReference type="NCBI Taxonomy" id="420089"/>
    <lineage>
        <taxon>Eukaryota</taxon>
        <taxon>Metazoa</taxon>
        <taxon>Ecdysozoa</taxon>
        <taxon>Arthropoda</taxon>
        <taxon>Hexapoda</taxon>
        <taxon>Insecta</taxon>
        <taxon>Pterygota</taxon>
        <taxon>Neoptera</taxon>
        <taxon>Endopterygota</taxon>
        <taxon>Coleoptera</taxon>
        <taxon>Polyphaga</taxon>
        <taxon>Cucujiformia</taxon>
        <taxon>Coccinelloidea</taxon>
        <taxon>Coccinellidae</taxon>
        <taxon>Epilachninae</taxon>
        <taxon>Epilachnini</taxon>
        <taxon>Henosepilachna</taxon>
    </lineage>
</organism>
<dbReference type="AlphaFoldDB" id="A0AAW1VBU5"/>
<evidence type="ECO:0000313" key="2">
    <source>
        <dbReference type="Proteomes" id="UP001431783"/>
    </source>
</evidence>